<feature type="compositionally biased region" description="Basic and acidic residues" evidence="1">
    <location>
        <begin position="57"/>
        <end position="78"/>
    </location>
</feature>
<accession>K0T2S5</accession>
<dbReference type="AlphaFoldDB" id="K0T2S5"/>
<comment type="caution">
    <text evidence="2">The sequence shown here is derived from an EMBL/GenBank/DDBJ whole genome shotgun (WGS) entry which is preliminary data.</text>
</comment>
<dbReference type="Proteomes" id="UP000266841">
    <property type="component" value="Unassembled WGS sequence"/>
</dbReference>
<dbReference type="EMBL" id="AGNL01012897">
    <property type="protein sequence ID" value="EJK67601.1"/>
    <property type="molecule type" value="Genomic_DNA"/>
</dbReference>
<evidence type="ECO:0000256" key="1">
    <source>
        <dbReference type="SAM" id="MobiDB-lite"/>
    </source>
</evidence>
<evidence type="ECO:0000313" key="3">
    <source>
        <dbReference type="Proteomes" id="UP000266841"/>
    </source>
</evidence>
<protein>
    <submittedName>
        <fullName evidence="2">Uncharacterized protein</fullName>
    </submittedName>
</protein>
<proteinExistence type="predicted"/>
<gene>
    <name evidence="2" type="ORF">THAOC_11340</name>
</gene>
<evidence type="ECO:0000313" key="2">
    <source>
        <dbReference type="EMBL" id="EJK67601.1"/>
    </source>
</evidence>
<organism evidence="2 3">
    <name type="scientific">Thalassiosira oceanica</name>
    <name type="common">Marine diatom</name>
    <dbReference type="NCBI Taxonomy" id="159749"/>
    <lineage>
        <taxon>Eukaryota</taxon>
        <taxon>Sar</taxon>
        <taxon>Stramenopiles</taxon>
        <taxon>Ochrophyta</taxon>
        <taxon>Bacillariophyta</taxon>
        <taxon>Coscinodiscophyceae</taxon>
        <taxon>Thalassiosirophycidae</taxon>
        <taxon>Thalassiosirales</taxon>
        <taxon>Thalassiosiraceae</taxon>
        <taxon>Thalassiosira</taxon>
    </lineage>
</organism>
<feature type="compositionally biased region" description="Low complexity" evidence="1">
    <location>
        <begin position="13"/>
        <end position="23"/>
    </location>
</feature>
<keyword evidence="3" id="KW-1185">Reference proteome</keyword>
<feature type="non-terminal residue" evidence="2">
    <location>
        <position position="1"/>
    </location>
</feature>
<reference evidence="2 3" key="1">
    <citation type="journal article" date="2012" name="Genome Biol.">
        <title>Genome and low-iron response of an oceanic diatom adapted to chronic iron limitation.</title>
        <authorList>
            <person name="Lommer M."/>
            <person name="Specht M."/>
            <person name="Roy A.S."/>
            <person name="Kraemer L."/>
            <person name="Andreson R."/>
            <person name="Gutowska M.A."/>
            <person name="Wolf J."/>
            <person name="Bergner S.V."/>
            <person name="Schilhabel M.B."/>
            <person name="Klostermeier U.C."/>
            <person name="Beiko R.G."/>
            <person name="Rosenstiel P."/>
            <person name="Hippler M."/>
            <person name="Laroche J."/>
        </authorList>
    </citation>
    <scope>NUCLEOTIDE SEQUENCE [LARGE SCALE GENOMIC DNA]</scope>
    <source>
        <strain evidence="2 3">CCMP1005</strain>
    </source>
</reference>
<name>K0T2S5_THAOC</name>
<feature type="region of interest" description="Disordered" evidence="1">
    <location>
        <begin position="1"/>
        <end position="95"/>
    </location>
</feature>
<feature type="region of interest" description="Disordered" evidence="1">
    <location>
        <begin position="148"/>
        <end position="175"/>
    </location>
</feature>
<sequence>PRKAPKNAAATEAPMKAPKIAAAKGRHTKKELPASSDSDSGVDPDDMLSINQYAAKTRADNHGSTDAHPDKELGDERLSSPQNAALATVQRKDDRNHLLRKFLKENEARSKRDEALAAKFDMDNPVDNSCKEIVNYFLHSDVDESEPMEKLDSSAGDAGKLAPQKAVPSEEDGKVNAGEVDKVAGNMAPQKPAPSEENPLLQKAVTPRSSWVDSLLHAKQWAFHCIFEQTIARGIVLRRRLRLCYGLYPCSPSEGRQSSGETLRGVLSQSQESSRLYKTATPPFRLFTLRRFPTMTVQFPIRTLTMSSLERCRMIGARGRRAEMSGNLHLKSPDRDVSAGEKIRIGTLFDKTTRGGKCPDRDTL</sequence>